<dbReference type="PANTHER" id="PTHR11439:SF455">
    <property type="entry name" value="RLK (RECEPTOR-LIKE PROTEIN KINASE) 8, PUTATIVE-RELATED"/>
    <property type="match status" value="1"/>
</dbReference>
<dbReference type="OrthoDB" id="1931513at2759"/>
<evidence type="ECO:0000313" key="1">
    <source>
        <dbReference type="Proteomes" id="UP000504603"/>
    </source>
</evidence>
<protein>
    <submittedName>
        <fullName evidence="2">Uncharacterized protein LOC111020104</fullName>
    </submittedName>
</protein>
<dbReference type="Proteomes" id="UP000504603">
    <property type="component" value="Unplaced"/>
</dbReference>
<accession>A0A6J1DHH3</accession>
<evidence type="ECO:0000313" key="2">
    <source>
        <dbReference type="RefSeq" id="XP_022152361.1"/>
    </source>
</evidence>
<reference evidence="2" key="1">
    <citation type="submission" date="2025-08" db="UniProtKB">
        <authorList>
            <consortium name="RefSeq"/>
        </authorList>
    </citation>
    <scope>IDENTIFICATION</scope>
    <source>
        <strain evidence="2">OHB3-1</strain>
    </source>
</reference>
<dbReference type="PANTHER" id="PTHR11439">
    <property type="entry name" value="GAG-POL-RELATED RETROTRANSPOSON"/>
    <property type="match status" value="1"/>
</dbReference>
<dbReference type="RefSeq" id="XP_022152361.1">
    <property type="nucleotide sequence ID" value="XM_022296669.1"/>
</dbReference>
<dbReference type="GeneID" id="111020104"/>
<dbReference type="AlphaFoldDB" id="A0A6J1DHH3"/>
<gene>
    <name evidence="2" type="primary">LOC111020104</name>
</gene>
<keyword evidence="1" id="KW-1185">Reference proteome</keyword>
<name>A0A6J1DHH3_MOMCH</name>
<proteinExistence type="predicted"/>
<dbReference type="KEGG" id="mcha:111020104"/>
<sequence length="101" mass="11078">MASGSILSARGGERFHDPHLYRSIVGSLQYATVTHQEISYSVNKAFPVHSVITHFYINGVLLSKSSQLRVHGFADADWASDPDDRKSTSGYCIYFGGNLVA</sequence>
<organism evidence="1 2">
    <name type="scientific">Momordica charantia</name>
    <name type="common">Bitter gourd</name>
    <name type="synonym">Balsam pear</name>
    <dbReference type="NCBI Taxonomy" id="3673"/>
    <lineage>
        <taxon>Eukaryota</taxon>
        <taxon>Viridiplantae</taxon>
        <taxon>Streptophyta</taxon>
        <taxon>Embryophyta</taxon>
        <taxon>Tracheophyta</taxon>
        <taxon>Spermatophyta</taxon>
        <taxon>Magnoliopsida</taxon>
        <taxon>eudicotyledons</taxon>
        <taxon>Gunneridae</taxon>
        <taxon>Pentapetalae</taxon>
        <taxon>rosids</taxon>
        <taxon>fabids</taxon>
        <taxon>Cucurbitales</taxon>
        <taxon>Cucurbitaceae</taxon>
        <taxon>Momordiceae</taxon>
        <taxon>Momordica</taxon>
    </lineage>
</organism>